<dbReference type="NCBIfam" id="NF000711">
    <property type="entry name" value="PRK00039.2-1"/>
    <property type="match status" value="1"/>
</dbReference>
<dbReference type="Proteomes" id="UP000267250">
    <property type="component" value="Chromosome"/>
</dbReference>
<dbReference type="GO" id="GO:0006281">
    <property type="term" value="P:DNA repair"/>
    <property type="evidence" value="ECO:0007669"/>
    <property type="project" value="UniProtKB-UniRule"/>
</dbReference>
<evidence type="ECO:0000256" key="6">
    <source>
        <dbReference type="ARBA" id="ARBA00022763"/>
    </source>
</evidence>
<dbReference type="NCBIfam" id="TIGR00228">
    <property type="entry name" value="ruvC"/>
    <property type="match status" value="1"/>
</dbReference>
<comment type="subunit">
    <text evidence="13">Homodimer which binds Holliday junction (HJ) DNA. The HJ becomes 2-fold symmetrical on binding to RuvC with unstacked arms; it has a different conformation from HJ DNA in complex with RuvA. In the full resolvosome a probable DNA-RuvA(4)-RuvB(12)-RuvC(2) complex forms which resolves the HJ.</text>
</comment>
<accession>A0A3Q9HRW1</accession>
<organism evidence="15 16">
    <name type="scientific">Anoxybacter fermentans</name>
    <dbReference type="NCBI Taxonomy" id="1323375"/>
    <lineage>
        <taxon>Bacteria</taxon>
        <taxon>Bacillati</taxon>
        <taxon>Bacillota</taxon>
        <taxon>Clostridia</taxon>
        <taxon>Halanaerobiales</taxon>
        <taxon>Anoxybacter</taxon>
    </lineage>
</organism>
<dbReference type="KEGG" id="aft:BBF96_06770"/>
<comment type="subcellular location">
    <subcellularLocation>
        <location evidence="13">Cytoplasm</location>
    </subcellularLocation>
</comment>
<dbReference type="GO" id="GO:0048476">
    <property type="term" value="C:Holliday junction resolvase complex"/>
    <property type="evidence" value="ECO:0007669"/>
    <property type="project" value="UniProtKB-UniRule"/>
</dbReference>
<feature type="binding site" evidence="13">
    <location>
        <position position="7"/>
    </location>
    <ligand>
        <name>Mg(2+)</name>
        <dbReference type="ChEBI" id="CHEBI:18420"/>
        <label>1</label>
    </ligand>
</feature>
<dbReference type="HAMAP" id="MF_00034">
    <property type="entry name" value="RuvC"/>
    <property type="match status" value="1"/>
</dbReference>
<proteinExistence type="inferred from homology"/>
<dbReference type="InterPro" id="IPR002176">
    <property type="entry name" value="X-over_junc_endoDNase_RuvC"/>
</dbReference>
<keyword evidence="11 13" id="KW-0234">DNA repair</keyword>
<keyword evidence="7 13" id="KW-0378">Hydrolase</keyword>
<keyword evidence="9 13" id="KW-0238">DNA-binding</keyword>
<evidence type="ECO:0000313" key="16">
    <source>
        <dbReference type="Proteomes" id="UP000267250"/>
    </source>
</evidence>
<keyword evidence="8 13" id="KW-0460">Magnesium</keyword>
<keyword evidence="4 13" id="KW-0479">Metal-binding</keyword>
<dbReference type="OrthoDB" id="9805499at2"/>
<sequence length="164" mass="18022">MIILGIDPGYATLGYGIVKKKGNFFEPITYGVIITEAQLKTPERLKRIYDNLIDLINQYQPDVMAVEELFFNKNVKTAIQVGQARGVILLAGANAGIPLYEYTPLQVKQGVVGYGRANKMQVRQMVKALLKLSALPEKADSADALAVAICHGHSQKMIKRLGGY</sequence>
<dbReference type="PROSITE" id="PS01321">
    <property type="entry name" value="RUVC"/>
    <property type="match status" value="1"/>
</dbReference>
<evidence type="ECO:0000256" key="4">
    <source>
        <dbReference type="ARBA" id="ARBA00022723"/>
    </source>
</evidence>
<dbReference type="PRINTS" id="PR00696">
    <property type="entry name" value="RSOLVASERUVC"/>
</dbReference>
<evidence type="ECO:0000256" key="12">
    <source>
        <dbReference type="ARBA" id="ARBA00029354"/>
    </source>
</evidence>
<feature type="binding site" evidence="13">
    <location>
        <position position="67"/>
    </location>
    <ligand>
        <name>Mg(2+)</name>
        <dbReference type="ChEBI" id="CHEBI:18420"/>
        <label>2</label>
    </ligand>
</feature>
<comment type="function">
    <text evidence="13">The RuvA-RuvB-RuvC complex processes Holliday junction (HJ) DNA during genetic recombination and DNA repair. Endonuclease that resolves HJ intermediates. Cleaves cruciform DNA by making single-stranded nicks across the HJ at symmetrical positions within the homologous arms, yielding a 5'-phosphate and a 3'-hydroxyl group; requires a central core of homology in the junction. The consensus cleavage sequence is 5'-(A/T)TT(C/G)-3'. Cleavage occurs on the 3'-side of the TT dinucleotide at the point of strand exchange. HJ branch migration catalyzed by RuvA-RuvB allows RuvC to scan DNA until it finds its consensus sequence, where it cleaves and resolves the cruciform DNA.</text>
</comment>
<dbReference type="EC" id="3.1.21.10" evidence="13 14"/>
<evidence type="ECO:0000256" key="13">
    <source>
        <dbReference type="HAMAP-Rule" id="MF_00034"/>
    </source>
</evidence>
<evidence type="ECO:0000256" key="8">
    <source>
        <dbReference type="ARBA" id="ARBA00022842"/>
    </source>
</evidence>
<name>A0A3Q9HRW1_9FIRM</name>
<dbReference type="GO" id="GO:0005737">
    <property type="term" value="C:cytoplasm"/>
    <property type="evidence" value="ECO:0007669"/>
    <property type="project" value="UniProtKB-SubCell"/>
</dbReference>
<dbReference type="SUPFAM" id="SSF53098">
    <property type="entry name" value="Ribonuclease H-like"/>
    <property type="match status" value="1"/>
</dbReference>
<keyword evidence="2 13" id="KW-0963">Cytoplasm</keyword>
<dbReference type="PANTHER" id="PTHR30194:SF3">
    <property type="entry name" value="CROSSOVER JUNCTION ENDODEOXYRIBONUCLEASE RUVC"/>
    <property type="match status" value="1"/>
</dbReference>
<evidence type="ECO:0000256" key="14">
    <source>
        <dbReference type="NCBIfam" id="TIGR00228"/>
    </source>
</evidence>
<keyword evidence="5 13" id="KW-0255">Endonuclease</keyword>
<evidence type="ECO:0000256" key="11">
    <source>
        <dbReference type="ARBA" id="ARBA00023204"/>
    </source>
</evidence>
<evidence type="ECO:0000256" key="3">
    <source>
        <dbReference type="ARBA" id="ARBA00022722"/>
    </source>
</evidence>
<evidence type="ECO:0000313" key="15">
    <source>
        <dbReference type="EMBL" id="AZR73112.1"/>
    </source>
</evidence>
<evidence type="ECO:0000256" key="1">
    <source>
        <dbReference type="ARBA" id="ARBA00009518"/>
    </source>
</evidence>
<feature type="active site" evidence="13">
    <location>
        <position position="140"/>
    </location>
</feature>
<dbReference type="InterPro" id="IPR036397">
    <property type="entry name" value="RNaseH_sf"/>
</dbReference>
<keyword evidence="10 13" id="KW-0233">DNA recombination</keyword>
<dbReference type="Pfam" id="PF02075">
    <property type="entry name" value="RuvC"/>
    <property type="match status" value="1"/>
</dbReference>
<dbReference type="AlphaFoldDB" id="A0A3Q9HRW1"/>
<dbReference type="FunFam" id="3.30.420.10:FF:000002">
    <property type="entry name" value="Crossover junction endodeoxyribonuclease RuvC"/>
    <property type="match status" value="1"/>
</dbReference>
<evidence type="ECO:0000256" key="7">
    <source>
        <dbReference type="ARBA" id="ARBA00022801"/>
    </source>
</evidence>
<dbReference type="PANTHER" id="PTHR30194">
    <property type="entry name" value="CROSSOVER JUNCTION ENDODEOXYRIBONUCLEASE RUVC"/>
    <property type="match status" value="1"/>
</dbReference>
<keyword evidence="6 13" id="KW-0227">DNA damage</keyword>
<dbReference type="GO" id="GO:0000287">
    <property type="term" value="F:magnesium ion binding"/>
    <property type="evidence" value="ECO:0007669"/>
    <property type="project" value="UniProtKB-UniRule"/>
</dbReference>
<reference evidence="15 16" key="1">
    <citation type="submission" date="2016-07" db="EMBL/GenBank/DDBJ databases">
        <title>Genome and transcriptome analysis of iron-reducing fermentative bacteria Anoxybacter fermentans.</title>
        <authorList>
            <person name="Zeng X."/>
            <person name="Shao Z."/>
        </authorList>
    </citation>
    <scope>NUCLEOTIDE SEQUENCE [LARGE SCALE GENOMIC DNA]</scope>
    <source>
        <strain evidence="15 16">DY22613</strain>
    </source>
</reference>
<dbReference type="GO" id="GO:0003677">
    <property type="term" value="F:DNA binding"/>
    <property type="evidence" value="ECO:0007669"/>
    <property type="project" value="UniProtKB-KW"/>
</dbReference>
<feature type="active site" evidence="13">
    <location>
        <position position="7"/>
    </location>
</feature>
<comment type="similarity">
    <text evidence="1 13">Belongs to the RuvC family.</text>
</comment>
<dbReference type="RefSeq" id="WP_127016444.1">
    <property type="nucleotide sequence ID" value="NZ_CP016379.1"/>
</dbReference>
<evidence type="ECO:0000256" key="10">
    <source>
        <dbReference type="ARBA" id="ARBA00023172"/>
    </source>
</evidence>
<keyword evidence="3 13" id="KW-0540">Nuclease</keyword>
<dbReference type="CDD" id="cd16962">
    <property type="entry name" value="RuvC"/>
    <property type="match status" value="1"/>
</dbReference>
<evidence type="ECO:0000256" key="9">
    <source>
        <dbReference type="ARBA" id="ARBA00023125"/>
    </source>
</evidence>
<dbReference type="EMBL" id="CP016379">
    <property type="protein sequence ID" value="AZR73112.1"/>
    <property type="molecule type" value="Genomic_DNA"/>
</dbReference>
<feature type="binding site" evidence="13">
    <location>
        <position position="140"/>
    </location>
    <ligand>
        <name>Mg(2+)</name>
        <dbReference type="ChEBI" id="CHEBI:18420"/>
        <label>1</label>
    </ligand>
</feature>
<dbReference type="InterPro" id="IPR020563">
    <property type="entry name" value="X-over_junc_endoDNase_Mg_BS"/>
</dbReference>
<dbReference type="GO" id="GO:0006310">
    <property type="term" value="P:DNA recombination"/>
    <property type="evidence" value="ECO:0007669"/>
    <property type="project" value="UniProtKB-UniRule"/>
</dbReference>
<evidence type="ECO:0000256" key="2">
    <source>
        <dbReference type="ARBA" id="ARBA00022490"/>
    </source>
</evidence>
<keyword evidence="16" id="KW-1185">Reference proteome</keyword>
<feature type="active site" evidence="13">
    <location>
        <position position="67"/>
    </location>
</feature>
<gene>
    <name evidence="13" type="primary">ruvC</name>
    <name evidence="15" type="ORF">BBF96_06770</name>
</gene>
<evidence type="ECO:0000256" key="5">
    <source>
        <dbReference type="ARBA" id="ARBA00022759"/>
    </source>
</evidence>
<dbReference type="Gene3D" id="3.30.420.10">
    <property type="entry name" value="Ribonuclease H-like superfamily/Ribonuclease H"/>
    <property type="match status" value="1"/>
</dbReference>
<protein>
    <recommendedName>
        <fullName evidence="13 14">Crossover junction endodeoxyribonuclease RuvC</fullName>
        <ecNumber evidence="13 14">3.1.21.10</ecNumber>
    </recommendedName>
    <alternativeName>
        <fullName evidence="13">Holliday junction nuclease RuvC</fullName>
    </alternativeName>
    <alternativeName>
        <fullName evidence="13">Holliday junction resolvase RuvC</fullName>
    </alternativeName>
</protein>
<dbReference type="InterPro" id="IPR012337">
    <property type="entry name" value="RNaseH-like_sf"/>
</dbReference>
<dbReference type="GO" id="GO:0008821">
    <property type="term" value="F:crossover junction DNA endonuclease activity"/>
    <property type="evidence" value="ECO:0007669"/>
    <property type="project" value="UniProtKB-UniRule"/>
</dbReference>
<comment type="cofactor">
    <cofactor evidence="13">
        <name>Mg(2+)</name>
        <dbReference type="ChEBI" id="CHEBI:18420"/>
    </cofactor>
    <text evidence="13">Binds 2 Mg(2+) ion per subunit.</text>
</comment>
<comment type="catalytic activity">
    <reaction evidence="12 13">
        <text>Endonucleolytic cleavage at a junction such as a reciprocal single-stranded crossover between two homologous DNA duplexes (Holliday junction).</text>
        <dbReference type="EC" id="3.1.21.10"/>
    </reaction>
</comment>